<evidence type="ECO:0000259" key="2">
    <source>
        <dbReference type="PROSITE" id="PS50157"/>
    </source>
</evidence>
<dbReference type="EMBL" id="JARPUR010000004">
    <property type="protein sequence ID" value="KAK4878799.1"/>
    <property type="molecule type" value="Genomic_DNA"/>
</dbReference>
<reference evidence="4" key="1">
    <citation type="submission" date="2023-01" db="EMBL/GenBank/DDBJ databases">
        <title>Key to firefly adult light organ development and bioluminescence: homeobox transcription factors regulate luciferase expression and transportation to peroxisome.</title>
        <authorList>
            <person name="Fu X."/>
        </authorList>
    </citation>
    <scope>NUCLEOTIDE SEQUENCE [LARGE SCALE GENOMIC DNA]</scope>
</reference>
<keyword evidence="1" id="KW-0863">Zinc-finger</keyword>
<dbReference type="AlphaFoldDB" id="A0AAN7P7W2"/>
<evidence type="ECO:0000256" key="1">
    <source>
        <dbReference type="PROSITE-ProRule" id="PRU00042"/>
    </source>
</evidence>
<dbReference type="InterPro" id="IPR013087">
    <property type="entry name" value="Znf_C2H2_type"/>
</dbReference>
<keyword evidence="1" id="KW-0479">Metal-binding</keyword>
<evidence type="ECO:0000313" key="3">
    <source>
        <dbReference type="EMBL" id="KAK4878799.1"/>
    </source>
</evidence>
<dbReference type="GO" id="GO:0008270">
    <property type="term" value="F:zinc ion binding"/>
    <property type="evidence" value="ECO:0007669"/>
    <property type="project" value="UniProtKB-KW"/>
</dbReference>
<accession>A0AAN7P7W2</accession>
<name>A0AAN7P7W2_9COLE</name>
<keyword evidence="4" id="KW-1185">Reference proteome</keyword>
<proteinExistence type="predicted"/>
<gene>
    <name evidence="3" type="ORF">RN001_011305</name>
</gene>
<keyword evidence="1" id="KW-0862">Zinc</keyword>
<dbReference type="Proteomes" id="UP001353858">
    <property type="component" value="Unassembled WGS sequence"/>
</dbReference>
<feature type="domain" description="C2H2-type" evidence="2">
    <location>
        <begin position="139"/>
        <end position="166"/>
    </location>
</feature>
<comment type="caution">
    <text evidence="3">The sequence shown here is derived from an EMBL/GenBank/DDBJ whole genome shotgun (WGS) entry which is preliminary data.</text>
</comment>
<protein>
    <recommendedName>
        <fullName evidence="2">C2H2-type domain-containing protein</fullName>
    </recommendedName>
</protein>
<organism evidence="3 4">
    <name type="scientific">Aquatica leii</name>
    <dbReference type="NCBI Taxonomy" id="1421715"/>
    <lineage>
        <taxon>Eukaryota</taxon>
        <taxon>Metazoa</taxon>
        <taxon>Ecdysozoa</taxon>
        <taxon>Arthropoda</taxon>
        <taxon>Hexapoda</taxon>
        <taxon>Insecta</taxon>
        <taxon>Pterygota</taxon>
        <taxon>Neoptera</taxon>
        <taxon>Endopterygota</taxon>
        <taxon>Coleoptera</taxon>
        <taxon>Polyphaga</taxon>
        <taxon>Elateriformia</taxon>
        <taxon>Elateroidea</taxon>
        <taxon>Lampyridae</taxon>
        <taxon>Luciolinae</taxon>
        <taxon>Aquatica</taxon>
    </lineage>
</organism>
<evidence type="ECO:0000313" key="4">
    <source>
        <dbReference type="Proteomes" id="UP001353858"/>
    </source>
</evidence>
<sequence>MGENTCRICLQELVETEQSYSLTNDDELKLQSKLLDFLPEIDLSITPNPISCQRCTCMIEKVHEFKQLHLQTENTIRNSRQQIPLDNGITCVKNEIIKEEMVDDIKVELSDLQVINNDCLEINTDVPVCIEEPTKTEMLDCSDCDFKTNKHAALVRHMKTHKNIES</sequence>
<dbReference type="PROSITE" id="PS50157">
    <property type="entry name" value="ZINC_FINGER_C2H2_2"/>
    <property type="match status" value="1"/>
</dbReference>